<evidence type="ECO:0000256" key="4">
    <source>
        <dbReference type="ARBA" id="ARBA00022448"/>
    </source>
</evidence>
<feature type="region of interest" description="Disordered" evidence="19">
    <location>
        <begin position="1131"/>
        <end position="1156"/>
    </location>
</feature>
<accession>A0AAN8CWG5</accession>
<reference evidence="22 23" key="1">
    <citation type="journal article" date="2023" name="Mol. Biol. Evol.">
        <title>Genomics of Secondarily Temperate Adaptation in the Only Non-Antarctic Icefish.</title>
        <authorList>
            <person name="Rivera-Colon A.G."/>
            <person name="Rayamajhi N."/>
            <person name="Minhas B.F."/>
            <person name="Madrigal G."/>
            <person name="Bilyk K.T."/>
            <person name="Yoon V."/>
            <person name="Hune M."/>
            <person name="Gregory S."/>
            <person name="Cheng C.H.C."/>
            <person name="Catchen J.M."/>
        </authorList>
    </citation>
    <scope>NUCLEOTIDE SEQUENCE [LARGE SCALE GENOMIC DNA]</scope>
    <source>
        <strain evidence="22">JC2023a</strain>
    </source>
</reference>
<evidence type="ECO:0000256" key="9">
    <source>
        <dbReference type="ARBA" id="ARBA00022842"/>
    </source>
</evidence>
<comment type="cofactor">
    <cofactor evidence="1 17">
        <name>Mg(2+)</name>
        <dbReference type="ChEBI" id="CHEBI:18420"/>
    </cofactor>
</comment>
<dbReference type="Pfam" id="PF16209">
    <property type="entry name" value="PhoLip_ATPase_N"/>
    <property type="match status" value="1"/>
</dbReference>
<feature type="transmembrane region" description="Helical" evidence="18">
    <location>
        <begin position="80"/>
        <end position="98"/>
    </location>
</feature>
<dbReference type="EC" id="7.6.2.1" evidence="18"/>
<feature type="active site" description="4-aspartylphosphate intermediate" evidence="15">
    <location>
        <position position="396"/>
    </location>
</feature>
<dbReference type="FunFam" id="2.70.150.10:FF:000025">
    <property type="entry name" value="Phospholipid-transporting ATPase"/>
    <property type="match status" value="1"/>
</dbReference>
<comment type="subcellular location">
    <subcellularLocation>
        <location evidence="2">Endomembrane system</location>
        <topology evidence="2">Multi-pass membrane protein</topology>
    </subcellularLocation>
    <subcellularLocation>
        <location evidence="18">Membrane</location>
        <topology evidence="18">Multi-pass membrane protein</topology>
    </subcellularLocation>
</comment>
<evidence type="ECO:0000256" key="8">
    <source>
        <dbReference type="ARBA" id="ARBA00022840"/>
    </source>
</evidence>
<feature type="binding site" evidence="16">
    <location>
        <position position="680"/>
    </location>
    <ligand>
        <name>ATP</name>
        <dbReference type="ChEBI" id="CHEBI:30616"/>
    </ligand>
</feature>
<evidence type="ECO:0000256" key="3">
    <source>
        <dbReference type="ARBA" id="ARBA00008109"/>
    </source>
</evidence>
<feature type="binding site" evidence="16">
    <location>
        <position position="795"/>
    </location>
    <ligand>
        <name>ATP</name>
        <dbReference type="ChEBI" id="CHEBI:30616"/>
    </ligand>
</feature>
<dbReference type="Proteomes" id="UP001335648">
    <property type="component" value="Unassembled WGS sequence"/>
</dbReference>
<dbReference type="GO" id="GO:0045332">
    <property type="term" value="P:phospholipid translocation"/>
    <property type="evidence" value="ECO:0007669"/>
    <property type="project" value="TreeGrafter"/>
</dbReference>
<feature type="transmembrane region" description="Helical" evidence="18">
    <location>
        <begin position="994"/>
        <end position="1012"/>
    </location>
</feature>
<dbReference type="SUPFAM" id="SSF81653">
    <property type="entry name" value="Calcium ATPase, transduction domain A"/>
    <property type="match status" value="1"/>
</dbReference>
<keyword evidence="11 18" id="KW-1133">Transmembrane helix</keyword>
<comment type="catalytic activity">
    <reaction evidence="14 18">
        <text>ATP + H2O + phospholipidSide 1 = ADP + phosphate + phospholipidSide 2.</text>
        <dbReference type="EC" id="7.6.2.1"/>
    </reaction>
</comment>
<evidence type="ECO:0000256" key="7">
    <source>
        <dbReference type="ARBA" id="ARBA00022741"/>
    </source>
</evidence>
<evidence type="ECO:0000256" key="17">
    <source>
        <dbReference type="PIRSR" id="PIRSR606539-3"/>
    </source>
</evidence>
<dbReference type="GO" id="GO:0005524">
    <property type="term" value="F:ATP binding"/>
    <property type="evidence" value="ECO:0007669"/>
    <property type="project" value="UniProtKB-UniRule"/>
</dbReference>
<name>A0AAN8CWG5_9TELE</name>
<dbReference type="GO" id="GO:0000287">
    <property type="term" value="F:magnesium ion binding"/>
    <property type="evidence" value="ECO:0007669"/>
    <property type="project" value="UniProtKB-UniRule"/>
</dbReference>
<feature type="domain" description="P-type ATPase C-terminal" evidence="21">
    <location>
        <begin position="841"/>
        <end position="1094"/>
    </location>
</feature>
<evidence type="ECO:0000256" key="14">
    <source>
        <dbReference type="ARBA" id="ARBA00034036"/>
    </source>
</evidence>
<keyword evidence="9 17" id="KW-0460">Magnesium</keyword>
<keyword evidence="6 17" id="KW-0479">Metal-binding</keyword>
<feature type="transmembrane region" description="Helical" evidence="18">
    <location>
        <begin position="1067"/>
        <end position="1089"/>
    </location>
</feature>
<dbReference type="InterPro" id="IPR023298">
    <property type="entry name" value="ATPase_P-typ_TM_dom_sf"/>
</dbReference>
<dbReference type="GO" id="GO:0007030">
    <property type="term" value="P:Golgi organization"/>
    <property type="evidence" value="ECO:0007669"/>
    <property type="project" value="TreeGrafter"/>
</dbReference>
<evidence type="ECO:0000256" key="10">
    <source>
        <dbReference type="ARBA" id="ARBA00022967"/>
    </source>
</evidence>
<feature type="binding site" evidence="16">
    <location>
        <position position="678"/>
    </location>
    <ligand>
        <name>ATP</name>
        <dbReference type="ChEBI" id="CHEBI:30616"/>
    </ligand>
</feature>
<evidence type="ECO:0000313" key="23">
    <source>
        <dbReference type="Proteomes" id="UP001335648"/>
    </source>
</evidence>
<dbReference type="InterPro" id="IPR023299">
    <property type="entry name" value="ATPase_P-typ_cyto_dom_N"/>
</dbReference>
<dbReference type="FunFam" id="3.40.50.1000:FF:000001">
    <property type="entry name" value="Phospholipid-transporting ATPase IC"/>
    <property type="match status" value="1"/>
</dbReference>
<dbReference type="InterPro" id="IPR018303">
    <property type="entry name" value="ATPase_P-typ_P_site"/>
</dbReference>
<dbReference type="PANTHER" id="PTHR24092:SF52">
    <property type="entry name" value="PHOSPHOLIPID-TRANSPORTING ATPASE FETA"/>
    <property type="match status" value="1"/>
</dbReference>
<keyword evidence="5 18" id="KW-0812">Transmembrane</keyword>
<evidence type="ECO:0000256" key="5">
    <source>
        <dbReference type="ARBA" id="ARBA00022692"/>
    </source>
</evidence>
<feature type="binding site" evidence="16">
    <location>
        <position position="679"/>
    </location>
    <ligand>
        <name>ATP</name>
        <dbReference type="ChEBI" id="CHEBI:30616"/>
    </ligand>
</feature>
<gene>
    <name evidence="22" type="ORF">CesoFtcFv8_003367</name>
</gene>
<dbReference type="FunFam" id="3.40.1110.10:FF:000188">
    <property type="entry name" value="Phospholipid-transporting ATPase"/>
    <property type="match status" value="1"/>
</dbReference>
<dbReference type="InterPro" id="IPR006539">
    <property type="entry name" value="P-type_ATPase_IV"/>
</dbReference>
<feature type="binding site" evidence="16">
    <location>
        <position position="789"/>
    </location>
    <ligand>
        <name>ATP</name>
        <dbReference type="ChEBI" id="CHEBI:30616"/>
    </ligand>
</feature>
<feature type="transmembrane region" description="Helical" evidence="18">
    <location>
        <begin position="325"/>
        <end position="348"/>
    </location>
</feature>
<feature type="binding site" evidence="16">
    <location>
        <position position="818"/>
    </location>
    <ligand>
        <name>ATP</name>
        <dbReference type="ChEBI" id="CHEBI:30616"/>
    </ligand>
</feature>
<dbReference type="SUPFAM" id="SSF81665">
    <property type="entry name" value="Calcium ATPase, transmembrane domain M"/>
    <property type="match status" value="1"/>
</dbReference>
<dbReference type="InterPro" id="IPR036412">
    <property type="entry name" value="HAD-like_sf"/>
</dbReference>
<feature type="binding site" evidence="16">
    <location>
        <position position="500"/>
    </location>
    <ligand>
        <name>ATP</name>
        <dbReference type="ChEBI" id="CHEBI:30616"/>
    </ligand>
</feature>
<feature type="binding site" evidence="16">
    <location>
        <position position="396"/>
    </location>
    <ligand>
        <name>ATP</name>
        <dbReference type="ChEBI" id="CHEBI:30616"/>
    </ligand>
</feature>
<dbReference type="InterPro" id="IPR044492">
    <property type="entry name" value="P_typ_ATPase_HD_dom"/>
</dbReference>
<proteinExistence type="inferred from homology"/>
<dbReference type="InterPro" id="IPR001757">
    <property type="entry name" value="P_typ_ATPase"/>
</dbReference>
<dbReference type="NCBIfam" id="TIGR01494">
    <property type="entry name" value="ATPase_P-type"/>
    <property type="match status" value="1"/>
</dbReference>
<dbReference type="PRINTS" id="PR00119">
    <property type="entry name" value="CATATPASE"/>
</dbReference>
<dbReference type="PROSITE" id="PS00154">
    <property type="entry name" value="ATPASE_E1_E2"/>
    <property type="match status" value="1"/>
</dbReference>
<feature type="binding site" evidence="16">
    <location>
        <position position="598"/>
    </location>
    <ligand>
        <name>ATP</name>
        <dbReference type="ChEBI" id="CHEBI:30616"/>
    </ligand>
</feature>
<keyword evidence="7 16" id="KW-0547">Nucleotide-binding</keyword>
<dbReference type="Pfam" id="PF16212">
    <property type="entry name" value="PhoLip_ATPase_C"/>
    <property type="match status" value="1"/>
</dbReference>
<evidence type="ECO:0000256" key="18">
    <source>
        <dbReference type="RuleBase" id="RU362033"/>
    </source>
</evidence>
<dbReference type="Pfam" id="PF13246">
    <property type="entry name" value="Cation_ATPase"/>
    <property type="match status" value="1"/>
</dbReference>
<evidence type="ECO:0000256" key="12">
    <source>
        <dbReference type="ARBA" id="ARBA00023055"/>
    </source>
</evidence>
<dbReference type="SUPFAM" id="SSF81660">
    <property type="entry name" value="Metal cation-transporting ATPase, ATP-binding domain N"/>
    <property type="match status" value="1"/>
</dbReference>
<dbReference type="GO" id="GO:0016887">
    <property type="term" value="F:ATP hydrolysis activity"/>
    <property type="evidence" value="ECO:0007669"/>
    <property type="project" value="InterPro"/>
</dbReference>
<dbReference type="PANTHER" id="PTHR24092">
    <property type="entry name" value="PROBABLE PHOSPHOLIPID-TRANSPORTING ATPASE"/>
    <property type="match status" value="1"/>
</dbReference>
<dbReference type="FunFam" id="3.40.50.1000:FF:000014">
    <property type="entry name" value="Phospholipid-transporting ATPase"/>
    <property type="match status" value="1"/>
</dbReference>
<dbReference type="EMBL" id="JAULUE010002048">
    <property type="protein sequence ID" value="KAK5909438.1"/>
    <property type="molecule type" value="Genomic_DNA"/>
</dbReference>
<evidence type="ECO:0000256" key="6">
    <source>
        <dbReference type="ARBA" id="ARBA00022723"/>
    </source>
</evidence>
<feature type="binding site" evidence="17">
    <location>
        <position position="398"/>
    </location>
    <ligand>
        <name>Mg(2+)</name>
        <dbReference type="ChEBI" id="CHEBI:18420"/>
    </ligand>
</feature>
<evidence type="ECO:0000259" key="21">
    <source>
        <dbReference type="Pfam" id="PF16212"/>
    </source>
</evidence>
<evidence type="ECO:0000256" key="15">
    <source>
        <dbReference type="PIRSR" id="PIRSR606539-1"/>
    </source>
</evidence>
<keyword evidence="4" id="KW-0813">Transport</keyword>
<feature type="binding site" evidence="16">
    <location>
        <position position="819"/>
    </location>
    <ligand>
        <name>ATP</name>
        <dbReference type="ChEBI" id="CHEBI:30616"/>
    </ligand>
</feature>
<dbReference type="CDD" id="cd02073">
    <property type="entry name" value="P-type_ATPase_APLT_Dnf-like"/>
    <property type="match status" value="1"/>
</dbReference>
<dbReference type="SFLD" id="SFLDG00002">
    <property type="entry name" value="C1.7:_P-type_atpase_like"/>
    <property type="match status" value="1"/>
</dbReference>
<feature type="binding site" evidence="17">
    <location>
        <position position="396"/>
    </location>
    <ligand>
        <name>Mg(2+)</name>
        <dbReference type="ChEBI" id="CHEBI:18420"/>
    </ligand>
</feature>
<comment type="similarity">
    <text evidence="3 18">Belongs to the cation transport ATPase (P-type) (TC 3.A.3) family. Type IV subfamily.</text>
</comment>
<feature type="binding site" evidence="16">
    <location>
        <position position="398"/>
    </location>
    <ligand>
        <name>ATP</name>
        <dbReference type="ChEBI" id="CHEBI:30616"/>
    </ligand>
</feature>
<feature type="binding site" evidence="16">
    <location>
        <position position="397"/>
    </location>
    <ligand>
        <name>ATP</name>
        <dbReference type="ChEBI" id="CHEBI:30616"/>
    </ligand>
</feature>
<dbReference type="SUPFAM" id="SSF56784">
    <property type="entry name" value="HAD-like"/>
    <property type="match status" value="1"/>
</dbReference>
<evidence type="ECO:0000256" key="1">
    <source>
        <dbReference type="ARBA" id="ARBA00001946"/>
    </source>
</evidence>
<feature type="transmembrane region" description="Helical" evidence="18">
    <location>
        <begin position="876"/>
        <end position="898"/>
    </location>
</feature>
<dbReference type="InterPro" id="IPR023214">
    <property type="entry name" value="HAD_sf"/>
</dbReference>
<feature type="binding site" evidence="17">
    <location>
        <position position="819"/>
    </location>
    <ligand>
        <name>Mg(2+)</name>
        <dbReference type="ChEBI" id="CHEBI:18420"/>
    </ligand>
</feature>
<dbReference type="InterPro" id="IPR032631">
    <property type="entry name" value="P-type_ATPase_N"/>
</dbReference>
<dbReference type="GO" id="GO:0005802">
    <property type="term" value="C:trans-Golgi network"/>
    <property type="evidence" value="ECO:0007669"/>
    <property type="project" value="TreeGrafter"/>
</dbReference>
<evidence type="ECO:0000256" key="19">
    <source>
        <dbReference type="SAM" id="MobiDB-lite"/>
    </source>
</evidence>
<dbReference type="NCBIfam" id="TIGR01652">
    <property type="entry name" value="ATPase-Plipid"/>
    <property type="match status" value="1"/>
</dbReference>
<dbReference type="Gene3D" id="2.70.150.10">
    <property type="entry name" value="Calcium-transporting ATPase, cytoplasmic transduction domain A"/>
    <property type="match status" value="1"/>
</dbReference>
<comment type="caution">
    <text evidence="22">The sequence shown here is derived from an EMBL/GenBank/DDBJ whole genome shotgun (WGS) entry which is preliminary data.</text>
</comment>
<dbReference type="GO" id="GO:0005886">
    <property type="term" value="C:plasma membrane"/>
    <property type="evidence" value="ECO:0007669"/>
    <property type="project" value="TreeGrafter"/>
</dbReference>
<evidence type="ECO:0000256" key="2">
    <source>
        <dbReference type="ARBA" id="ARBA00004127"/>
    </source>
</evidence>
<dbReference type="InterPro" id="IPR032630">
    <property type="entry name" value="P_typ_ATPase_c"/>
</dbReference>
<evidence type="ECO:0000313" key="22">
    <source>
        <dbReference type="EMBL" id="KAK5909438.1"/>
    </source>
</evidence>
<dbReference type="AlphaFoldDB" id="A0AAN8CWG5"/>
<keyword evidence="12" id="KW-0445">Lipid transport</keyword>
<feature type="domain" description="P-type ATPase N-terminal" evidence="20">
    <location>
        <begin position="21"/>
        <end position="86"/>
    </location>
</feature>
<evidence type="ECO:0000259" key="20">
    <source>
        <dbReference type="Pfam" id="PF16209"/>
    </source>
</evidence>
<organism evidence="22 23">
    <name type="scientific">Champsocephalus esox</name>
    <name type="common">pike icefish</name>
    <dbReference type="NCBI Taxonomy" id="159716"/>
    <lineage>
        <taxon>Eukaryota</taxon>
        <taxon>Metazoa</taxon>
        <taxon>Chordata</taxon>
        <taxon>Craniata</taxon>
        <taxon>Vertebrata</taxon>
        <taxon>Euteleostomi</taxon>
        <taxon>Actinopterygii</taxon>
        <taxon>Neopterygii</taxon>
        <taxon>Teleostei</taxon>
        <taxon>Neoteleostei</taxon>
        <taxon>Acanthomorphata</taxon>
        <taxon>Eupercaria</taxon>
        <taxon>Perciformes</taxon>
        <taxon>Notothenioidei</taxon>
        <taxon>Channichthyidae</taxon>
        <taxon>Champsocephalus</taxon>
    </lineage>
</organism>
<dbReference type="Gene3D" id="3.40.1110.10">
    <property type="entry name" value="Calcium-transporting ATPase, cytoplasmic domain N"/>
    <property type="match status" value="1"/>
</dbReference>
<evidence type="ECO:0000256" key="11">
    <source>
        <dbReference type="ARBA" id="ARBA00022989"/>
    </source>
</evidence>
<feature type="transmembrane region" description="Helical" evidence="18">
    <location>
        <begin position="280"/>
        <end position="305"/>
    </location>
</feature>
<dbReference type="GO" id="GO:0140345">
    <property type="term" value="F:phosphatidylcholine flippase activity"/>
    <property type="evidence" value="ECO:0007669"/>
    <property type="project" value="UniProtKB-ARBA"/>
</dbReference>
<keyword evidence="23" id="KW-1185">Reference proteome</keyword>
<dbReference type="SFLD" id="SFLDF00027">
    <property type="entry name" value="p-type_atpase"/>
    <property type="match status" value="1"/>
</dbReference>
<keyword evidence="8 16" id="KW-0067">ATP-binding</keyword>
<dbReference type="SFLD" id="SFLDS00003">
    <property type="entry name" value="Haloacid_Dehalogenase"/>
    <property type="match status" value="1"/>
</dbReference>
<keyword evidence="13 18" id="KW-0472">Membrane</keyword>
<evidence type="ECO:0000256" key="16">
    <source>
        <dbReference type="PIRSR" id="PIRSR606539-2"/>
    </source>
</evidence>
<dbReference type="Gene3D" id="3.40.50.1000">
    <property type="entry name" value="HAD superfamily/HAD-like"/>
    <property type="match status" value="1"/>
</dbReference>
<feature type="transmembrane region" description="Helical" evidence="18">
    <location>
        <begin position="1024"/>
        <end position="1047"/>
    </location>
</feature>
<dbReference type="InterPro" id="IPR008250">
    <property type="entry name" value="ATPase_P-typ_transduc_dom_A_sf"/>
</dbReference>
<sequence length="1175" mass="133517">MSFFGMDCVKKKEQELERKLRANDREYNLPFKYATNAIKTSKYNPFTFLPLNLFEQFQRIANAYFLFLLVLQVIPQISSLSWFTTVVPLVLVLTVTAAKDATDDINRHRSDNQVNNRKVKVLIDRKLRSEKWLDVQVGDIIKLENNQFVTADLMLLSSSEPLNLVYIETAELDGETNLKVRQALTVTGDLGEDIEKLADFDGEVRCEPPNNRLDRFTGTLTYAGQKYSLDNEKILLRGTTLRNTGWCFGLVLFGGPETKLMQNCGKSTFKRTRIDRLMNVLVLCIFGFLAFMCTILAIGNCFWELNEGSQFTVFLPRQDGNDAGFSAFLTFWSYVIILNTVVPISLYVSVEIIRLGNSFYIDWDRKMYYSRSDTPAEARTTTLNEELGQIKYIFSDKTGTLTQNIMTFNKCSINGKSYGDVYDCTGQRLEITEHTERVDFSFNTLADPRFRFHDHSLVEAVKLENPEVHTFFRLLALCHTVMAEEKKEGELSYQAQSPDEGALVTAARNFGFVFRSRTPDSVSIVEMGQQRSYELLAILDFNNVRKRMSVIVRSPEGKLSLYCKGADTIIYERLHQSCSKLMDVTTEQLNEFAGEGLRTLVLAYKDLDEGYFNEWKQRHHEASTLLDDRESKLDELYEEIEKDLLLLGASAIEDKLQDGVPQTIEQLSKADIKIWVLTGDKQETAENIGYSCNLLQEEMNDVFIISANSPEDVRQELRDARTSMKPGEDSVFLPESILGKGVKVMADEAVNGEYGLVINGHSLAYALERSMELEFLRTACMCKAVICCRVTPLQKAQVVELVKKYKGAVTLAIGDGANDVSMIKAAHIGVGISGQEGMQAVLSSDYSFAQFRFLQRLLLVHGRWSYLRMCKFLRYFFYKNFTFTFVHFWFAFFCGFSAQTVYDQWFITLYNLVYTALPVLGMSLFDQDVNDVWSFQQPQLYVPGQLNLYFSKKAFFKCALHSCYSSMVLFFIPYAAMHDTVRGDGKDVADYQSFALLTQTCLLFAVTIQLGLEMSYWTAVNTFFVLGSLVMYFAVTFTMYSNSMFLMSPSAFPFIGTARNSLNQPNIWLTILLTSILCVLPVVTYRFLFIQLCPTINDKMMFKGYGDLVTSGRFLRRPALSRSSGLINAGRTTTGFSPMGRSAGYSPTGRPQNAKVSDVEVTSLQMYRTITDPSL</sequence>
<evidence type="ECO:0000256" key="13">
    <source>
        <dbReference type="ARBA" id="ARBA00023136"/>
    </source>
</evidence>
<feature type="binding site" evidence="16">
    <location>
        <position position="564"/>
    </location>
    <ligand>
        <name>ATP</name>
        <dbReference type="ChEBI" id="CHEBI:30616"/>
    </ligand>
</feature>
<protein>
    <recommendedName>
        <fullName evidence="18">Phospholipid-transporting ATPase</fullName>
        <ecNumber evidence="18">7.6.2.1</ecNumber>
    </recommendedName>
</protein>
<feature type="transmembrane region" description="Helical" evidence="18">
    <location>
        <begin position="904"/>
        <end position="925"/>
    </location>
</feature>
<feature type="binding site" evidence="17">
    <location>
        <position position="815"/>
    </location>
    <ligand>
        <name>Mg(2+)</name>
        <dbReference type="ChEBI" id="CHEBI:18420"/>
    </ligand>
</feature>
<feature type="binding site" evidence="16">
    <location>
        <position position="541"/>
    </location>
    <ligand>
        <name>ATP</name>
        <dbReference type="ChEBI" id="CHEBI:30616"/>
    </ligand>
</feature>
<keyword evidence="10 18" id="KW-1278">Translocase</keyword>
<feature type="transmembrane region" description="Helical" evidence="18">
    <location>
        <begin position="954"/>
        <end position="974"/>
    </location>
</feature>